<feature type="region of interest" description="Disordered" evidence="1">
    <location>
        <begin position="543"/>
        <end position="611"/>
    </location>
</feature>
<feature type="compositionally biased region" description="Basic and acidic residues" evidence="1">
    <location>
        <begin position="550"/>
        <end position="566"/>
    </location>
</feature>
<feature type="transmembrane region" description="Helical" evidence="2">
    <location>
        <begin position="216"/>
        <end position="237"/>
    </location>
</feature>
<dbReference type="GeneID" id="43740500"/>
<gene>
    <name evidence="3" type="ORF">B1756_02445</name>
</gene>
<feature type="compositionally biased region" description="Basic and acidic residues" evidence="1">
    <location>
        <begin position="579"/>
        <end position="590"/>
    </location>
</feature>
<dbReference type="EMBL" id="CP019893">
    <property type="protein sequence ID" value="ARS88726.1"/>
    <property type="molecule type" value="Genomic_DNA"/>
</dbReference>
<proteinExistence type="predicted"/>
<dbReference type="AlphaFoldDB" id="A0A2Z2HP03"/>
<feature type="transmembrane region" description="Helical" evidence="2">
    <location>
        <begin position="20"/>
        <end position="45"/>
    </location>
</feature>
<organism evidence="3 4">
    <name type="scientific">Natrarchaeobaculum aegyptiacum</name>
    <dbReference type="NCBI Taxonomy" id="745377"/>
    <lineage>
        <taxon>Archaea</taxon>
        <taxon>Methanobacteriati</taxon>
        <taxon>Methanobacteriota</taxon>
        <taxon>Stenosarchaea group</taxon>
        <taxon>Halobacteria</taxon>
        <taxon>Halobacteriales</taxon>
        <taxon>Natrialbaceae</taxon>
        <taxon>Natrarchaeobaculum</taxon>
    </lineage>
</organism>
<feature type="transmembrane region" description="Helical" evidence="2">
    <location>
        <begin position="160"/>
        <end position="186"/>
    </location>
</feature>
<sequence length="619" mass="65411">MDLPDGLSLSLPAARTDRLVAVAAIVVLLEGLSRILLAVAVGPFVESVWSYVLPILVPPIFATLCLGAVVPALREVNAADGPGKSDGRNDGNEADTDEASEPDQREWLEQVRSRGRSLLAVAVGGHALAVVAGVALFVLIDTPIRYGLYLLGRGDLLAPHVVVYGAFLGLAFGTLVAWAVPAVAVVRVADGASARTGLREALETTVGTPRALARPFALHLGYVVFLAATLVGTFVWLEVTVPNGTEFGSIEGVVLPLAGSGLVLVFGSAAWLAASVALAAGRFDATGARGSWRPPSVPVAQLAVAFLLVTSLVTTAGLVRAGEIRPVDAEPEPLPDDPNGIYATALENTDRSDHVYRYSDVGDGGTVIETHIDRSDRQLKSVSGEDGPVTYLTSAVSYGNFGGPFDGSGSEAIAVPGYLVWEESEQWSESSARVGEPDPAEHDWTIRDATDDELVLELEDPDDVSAALAGGELDERFDEPEVHEASVTMTVDTERNVLVDGEFRFAVTDWAEVESADEIDGVETGVTTGEQVNESSFDGVTAAVADDESTDRQPDATDESADREPDASNEPPGDDSDGDHEPTHDAHLELDYEVDVDVERPEEVGPPGPGELFWRLFAY</sequence>
<dbReference type="OrthoDB" id="177633at2157"/>
<accession>A0A2Z2HP03</accession>
<feature type="region of interest" description="Disordered" evidence="1">
    <location>
        <begin position="518"/>
        <end position="537"/>
    </location>
</feature>
<dbReference type="Proteomes" id="UP000250088">
    <property type="component" value="Chromosome"/>
</dbReference>
<evidence type="ECO:0000313" key="3">
    <source>
        <dbReference type="EMBL" id="ARS88726.1"/>
    </source>
</evidence>
<feature type="transmembrane region" description="Helical" evidence="2">
    <location>
        <begin position="51"/>
        <end position="73"/>
    </location>
</feature>
<keyword evidence="4" id="KW-1185">Reference proteome</keyword>
<feature type="transmembrane region" description="Helical" evidence="2">
    <location>
        <begin position="257"/>
        <end position="278"/>
    </location>
</feature>
<evidence type="ECO:0000256" key="1">
    <source>
        <dbReference type="SAM" id="MobiDB-lite"/>
    </source>
</evidence>
<feature type="transmembrane region" description="Helical" evidence="2">
    <location>
        <begin position="118"/>
        <end position="140"/>
    </location>
</feature>
<reference evidence="4" key="1">
    <citation type="submission" date="2017-02" db="EMBL/GenBank/DDBJ databases">
        <title>Natronthermophilus aegyptiacus gen. nov.,sp. nov., an aerobic, extremely halophilic alkalithermophilic archaeon isolated from the athalassohaline Wadi An Natrun, Egypt.</title>
        <authorList>
            <person name="Zhao B."/>
        </authorList>
    </citation>
    <scope>NUCLEOTIDE SEQUENCE [LARGE SCALE GENOMIC DNA]</scope>
    <source>
        <strain evidence="4">JW/NM-HA 15</strain>
    </source>
</reference>
<dbReference type="KEGG" id="naj:B1756_02445"/>
<keyword evidence="2" id="KW-0472">Membrane</keyword>
<keyword evidence="2" id="KW-0812">Transmembrane</keyword>
<feature type="compositionally biased region" description="Acidic residues" evidence="1">
    <location>
        <begin position="92"/>
        <end position="101"/>
    </location>
</feature>
<feature type="region of interest" description="Disordered" evidence="1">
    <location>
        <begin position="80"/>
        <end position="105"/>
    </location>
</feature>
<protein>
    <submittedName>
        <fullName evidence="3">Uncharacterized protein</fullName>
    </submittedName>
</protein>
<feature type="compositionally biased region" description="Polar residues" evidence="1">
    <location>
        <begin position="525"/>
        <end position="537"/>
    </location>
</feature>
<keyword evidence="2" id="KW-1133">Transmembrane helix</keyword>
<evidence type="ECO:0000256" key="2">
    <source>
        <dbReference type="SAM" id="Phobius"/>
    </source>
</evidence>
<feature type="transmembrane region" description="Helical" evidence="2">
    <location>
        <begin position="299"/>
        <end position="319"/>
    </location>
</feature>
<dbReference type="RefSeq" id="WP_086887111.1">
    <property type="nucleotide sequence ID" value="NZ_CP019893.1"/>
</dbReference>
<name>A0A2Z2HP03_9EURY</name>
<evidence type="ECO:0000313" key="4">
    <source>
        <dbReference type="Proteomes" id="UP000250088"/>
    </source>
</evidence>